<dbReference type="InterPro" id="IPR040442">
    <property type="entry name" value="Pyrv_kinase-like_dom_sf"/>
</dbReference>
<dbReference type="InterPro" id="IPR011206">
    <property type="entry name" value="Citrate_lyase_beta/mcl1/mcl2"/>
</dbReference>
<dbReference type="GO" id="GO:0016829">
    <property type="term" value="F:lyase activity"/>
    <property type="evidence" value="ECO:0007669"/>
    <property type="project" value="UniProtKB-KW"/>
</dbReference>
<evidence type="ECO:0000259" key="4">
    <source>
        <dbReference type="Pfam" id="PF03328"/>
    </source>
</evidence>
<dbReference type="SUPFAM" id="SSF51621">
    <property type="entry name" value="Phosphoenolpyruvate/pyruvate domain"/>
    <property type="match status" value="1"/>
</dbReference>
<keyword evidence="2" id="KW-0479">Metal-binding</keyword>
<keyword evidence="3" id="KW-0460">Magnesium</keyword>
<evidence type="ECO:0000256" key="2">
    <source>
        <dbReference type="ARBA" id="ARBA00022723"/>
    </source>
</evidence>
<comment type="cofactor">
    <cofactor evidence="1">
        <name>Mg(2+)</name>
        <dbReference type="ChEBI" id="CHEBI:18420"/>
    </cofactor>
</comment>
<organism evidence="5 6">
    <name type="scientific">Nocardia jiangsuensis</name>
    <dbReference type="NCBI Taxonomy" id="1691563"/>
    <lineage>
        <taxon>Bacteria</taxon>
        <taxon>Bacillati</taxon>
        <taxon>Actinomycetota</taxon>
        <taxon>Actinomycetes</taxon>
        <taxon>Mycobacteriales</taxon>
        <taxon>Nocardiaceae</taxon>
        <taxon>Nocardia</taxon>
    </lineage>
</organism>
<dbReference type="PIRSF" id="PIRSF015582">
    <property type="entry name" value="Cit_lyase_B"/>
    <property type="match status" value="1"/>
</dbReference>
<sequence>MTDVTGPGWLFCPADRPDRYAKAAAAADVVILDLEDAVAAADKESARDALLSTRLDPATTVIRINGADTEHYAADLGAVHRTDYRSVMLPKAESPEQLRALDGFDVIALIESPRGALAGERIMVEPNAVGIMWGAEDLVAALGGQSTRRPDGSYRDLPRHLRSSTLLAGKAAGKFALDGVYLNIPDLDGLREEALDAVAVGFDAKVAIHPSQIPVIRGAYAPSPEDLDWARRVLAEVPNHRGVFQFDGRMVDGPVLRHAEQIVRRGGAASD</sequence>
<gene>
    <name evidence="5" type="ORF">ACFO0B_11460</name>
</gene>
<dbReference type="InterPro" id="IPR005000">
    <property type="entry name" value="Aldolase/citrate-lyase_domain"/>
</dbReference>
<evidence type="ECO:0000256" key="1">
    <source>
        <dbReference type="ARBA" id="ARBA00001946"/>
    </source>
</evidence>
<accession>A0ABV8DSA7</accession>
<evidence type="ECO:0000313" key="5">
    <source>
        <dbReference type="EMBL" id="MFC3962604.1"/>
    </source>
</evidence>
<proteinExistence type="predicted"/>
<feature type="domain" description="HpcH/HpaI aldolase/citrate lyase" evidence="4">
    <location>
        <begin position="10"/>
        <end position="210"/>
    </location>
</feature>
<evidence type="ECO:0000313" key="6">
    <source>
        <dbReference type="Proteomes" id="UP001595696"/>
    </source>
</evidence>
<name>A0ABV8DSA7_9NOCA</name>
<dbReference type="PANTHER" id="PTHR32308:SF10">
    <property type="entry name" value="CITRATE LYASE SUBUNIT BETA"/>
    <property type="match status" value="1"/>
</dbReference>
<dbReference type="Proteomes" id="UP001595696">
    <property type="component" value="Unassembled WGS sequence"/>
</dbReference>
<protein>
    <submittedName>
        <fullName evidence="5">HpcH/HpaI aldolase/citrate lyase family protein</fullName>
    </submittedName>
</protein>
<comment type="caution">
    <text evidence="5">The sequence shown here is derived from an EMBL/GenBank/DDBJ whole genome shotgun (WGS) entry which is preliminary data.</text>
</comment>
<dbReference type="EMBL" id="JBHSAX010000011">
    <property type="protein sequence ID" value="MFC3962604.1"/>
    <property type="molecule type" value="Genomic_DNA"/>
</dbReference>
<dbReference type="InterPro" id="IPR015813">
    <property type="entry name" value="Pyrv/PenolPyrv_kinase-like_dom"/>
</dbReference>
<reference evidence="6" key="1">
    <citation type="journal article" date="2019" name="Int. J. Syst. Evol. Microbiol.">
        <title>The Global Catalogue of Microorganisms (GCM) 10K type strain sequencing project: providing services to taxonomists for standard genome sequencing and annotation.</title>
        <authorList>
            <consortium name="The Broad Institute Genomics Platform"/>
            <consortium name="The Broad Institute Genome Sequencing Center for Infectious Disease"/>
            <person name="Wu L."/>
            <person name="Ma J."/>
        </authorList>
    </citation>
    <scope>NUCLEOTIDE SEQUENCE [LARGE SCALE GENOMIC DNA]</scope>
    <source>
        <strain evidence="6">CGMCC 4.7330</strain>
    </source>
</reference>
<dbReference type="Pfam" id="PF03328">
    <property type="entry name" value="HpcH_HpaI"/>
    <property type="match status" value="1"/>
</dbReference>
<dbReference type="RefSeq" id="WP_378612382.1">
    <property type="nucleotide sequence ID" value="NZ_JBHSAX010000011.1"/>
</dbReference>
<dbReference type="PANTHER" id="PTHR32308">
    <property type="entry name" value="LYASE BETA SUBUNIT, PUTATIVE (AFU_ORTHOLOGUE AFUA_4G13030)-RELATED"/>
    <property type="match status" value="1"/>
</dbReference>
<keyword evidence="6" id="KW-1185">Reference proteome</keyword>
<dbReference type="Gene3D" id="3.20.20.60">
    <property type="entry name" value="Phosphoenolpyruvate-binding domains"/>
    <property type="match status" value="1"/>
</dbReference>
<keyword evidence="5" id="KW-0456">Lyase</keyword>
<evidence type="ECO:0000256" key="3">
    <source>
        <dbReference type="ARBA" id="ARBA00022842"/>
    </source>
</evidence>